<dbReference type="Proteomes" id="UP000092600">
    <property type="component" value="Unassembled WGS sequence"/>
</dbReference>
<gene>
    <name evidence="1" type="ORF">ACMD2_06449</name>
</gene>
<dbReference type="EMBL" id="LSRQ01005821">
    <property type="protein sequence ID" value="OAY66934.1"/>
    <property type="molecule type" value="Genomic_DNA"/>
</dbReference>
<accession>A0A199UQB3</accession>
<reference evidence="1 2" key="1">
    <citation type="journal article" date="2016" name="DNA Res.">
        <title>The draft genome of MD-2 pineapple using hybrid error correction of long reads.</title>
        <authorList>
            <person name="Redwan R.M."/>
            <person name="Saidin A."/>
            <person name="Kumar S.V."/>
        </authorList>
    </citation>
    <scope>NUCLEOTIDE SEQUENCE [LARGE SCALE GENOMIC DNA]</scope>
    <source>
        <strain evidence="2">cv. MD2</strain>
        <tissue evidence="1">Leaf</tissue>
    </source>
</reference>
<sequence>MLVLPADAVWVSKSTTALSSGVFALKKRNARDIIWRSICNNDGGSRIIYAITLGKHSKPPPVTFSNAKEHNLSGAIAANLQAIIAPVSNQQSYFTLGVNFSPVKLIEIMRTNFK</sequence>
<proteinExistence type="predicted"/>
<name>A0A199UQB3_ANACO</name>
<dbReference type="AlphaFoldDB" id="A0A199UQB3"/>
<protein>
    <submittedName>
        <fullName evidence="1">Uncharacterized protein</fullName>
    </submittedName>
</protein>
<evidence type="ECO:0000313" key="2">
    <source>
        <dbReference type="Proteomes" id="UP000092600"/>
    </source>
</evidence>
<organism evidence="1 2">
    <name type="scientific">Ananas comosus</name>
    <name type="common">Pineapple</name>
    <name type="synonym">Ananas ananas</name>
    <dbReference type="NCBI Taxonomy" id="4615"/>
    <lineage>
        <taxon>Eukaryota</taxon>
        <taxon>Viridiplantae</taxon>
        <taxon>Streptophyta</taxon>
        <taxon>Embryophyta</taxon>
        <taxon>Tracheophyta</taxon>
        <taxon>Spermatophyta</taxon>
        <taxon>Magnoliopsida</taxon>
        <taxon>Liliopsida</taxon>
        <taxon>Poales</taxon>
        <taxon>Bromeliaceae</taxon>
        <taxon>Bromelioideae</taxon>
        <taxon>Ananas</taxon>
    </lineage>
</organism>
<evidence type="ECO:0000313" key="1">
    <source>
        <dbReference type="EMBL" id="OAY66934.1"/>
    </source>
</evidence>
<comment type="caution">
    <text evidence="1">The sequence shown here is derived from an EMBL/GenBank/DDBJ whole genome shotgun (WGS) entry which is preliminary data.</text>
</comment>